<dbReference type="OrthoDB" id="249246at2"/>
<comment type="caution">
    <text evidence="1">The sequence shown here is derived from an EMBL/GenBank/DDBJ whole genome shotgun (WGS) entry which is preliminary data.</text>
</comment>
<organism evidence="1 2">
    <name type="scientific">Paenibacillus thiaminolyticus</name>
    <name type="common">Bacillus thiaminolyticus</name>
    <dbReference type="NCBI Taxonomy" id="49283"/>
    <lineage>
        <taxon>Bacteria</taxon>
        <taxon>Bacillati</taxon>
        <taxon>Bacillota</taxon>
        <taxon>Bacilli</taxon>
        <taxon>Bacillales</taxon>
        <taxon>Paenibacillaceae</taxon>
        <taxon>Paenibacillus</taxon>
    </lineage>
</organism>
<evidence type="ECO:0000313" key="2">
    <source>
        <dbReference type="Proteomes" id="UP000266177"/>
    </source>
</evidence>
<dbReference type="EMBL" id="QYZD01000012">
    <property type="protein sequence ID" value="RJG23175.1"/>
    <property type="molecule type" value="Genomic_DNA"/>
</dbReference>
<name>A0A3A3H2H5_PANTH</name>
<evidence type="ECO:0000313" key="1">
    <source>
        <dbReference type="EMBL" id="RJG23175.1"/>
    </source>
</evidence>
<accession>A0A3A3H2H5</accession>
<dbReference type="AlphaFoldDB" id="A0A3A3H2H5"/>
<protein>
    <submittedName>
        <fullName evidence="1">Uncharacterized protein</fullName>
    </submittedName>
</protein>
<proteinExistence type="predicted"/>
<dbReference type="RefSeq" id="WP_119794385.1">
    <property type="nucleotide sequence ID" value="NZ_QYZD01000012.1"/>
</dbReference>
<dbReference type="Proteomes" id="UP000266177">
    <property type="component" value="Unassembled WGS sequence"/>
</dbReference>
<gene>
    <name evidence="1" type="ORF">DQX05_15030</name>
</gene>
<sequence length="199" mass="23316">MEFMDEKIQALLNEAEKAKQPHDIRTGPVRVGKRYYTFEEQPFFDGKLTMYIPQEFTDMPEQVRKVKYPYEARPPIVKADETGSIAFTLNRIDHDLQEEWVEELTSGMRAGIRRTNPAHLFFTDGTEEANGKKVGYFEFKSSALDGFMYQLFFFFVFHGKTGMGTFSCRYADYELWRDIAFQVMRTVHVLPLDEGEEQE</sequence>
<reference evidence="1 2" key="1">
    <citation type="submission" date="2018-09" db="EMBL/GenBank/DDBJ databases">
        <title>Paenibacillus SK2017-BO5.</title>
        <authorList>
            <person name="Piskunova J.V."/>
            <person name="Dubiley S.A."/>
            <person name="Severinov K.V."/>
        </authorList>
    </citation>
    <scope>NUCLEOTIDE SEQUENCE [LARGE SCALE GENOMIC DNA]</scope>
    <source>
        <strain evidence="1 2">BO5</strain>
    </source>
</reference>